<dbReference type="WBParaSite" id="scf7180000419371.g3709">
    <property type="protein sequence ID" value="scf7180000419371.g3709"/>
    <property type="gene ID" value="scf7180000419371.g3709"/>
</dbReference>
<protein>
    <submittedName>
        <fullName evidence="3">Protein kinase domain-containing protein</fullName>
    </submittedName>
</protein>
<name>A0A915NJS0_9BILA</name>
<sequence length="218" mass="24986">MPPVKKQLPRQSNRLISLHPQTGIDEAARRRRIQRHLETLEKVFHACWPKKDKCIALKYCDSIPGNRELEIFQYFATLAPNQKNHIIGIYGYKRTENAMFFALELAGASLVAYYNHNSSNVVNQFDFLYNILKGAARALEQFNRHAIHLDIKQANFVVALGQNVANPVVSVKLIDFNRSILLTNTSNVDFRTLLGMFIAPEIRGHNRNMECCISFLKN</sequence>
<proteinExistence type="predicted"/>
<organism evidence="2 3">
    <name type="scientific">Meloidogyne floridensis</name>
    <dbReference type="NCBI Taxonomy" id="298350"/>
    <lineage>
        <taxon>Eukaryota</taxon>
        <taxon>Metazoa</taxon>
        <taxon>Ecdysozoa</taxon>
        <taxon>Nematoda</taxon>
        <taxon>Chromadorea</taxon>
        <taxon>Rhabditida</taxon>
        <taxon>Tylenchina</taxon>
        <taxon>Tylenchomorpha</taxon>
        <taxon>Tylenchoidea</taxon>
        <taxon>Meloidogynidae</taxon>
        <taxon>Meloidogyninae</taxon>
        <taxon>Meloidogyne</taxon>
    </lineage>
</organism>
<dbReference type="SUPFAM" id="SSF56112">
    <property type="entry name" value="Protein kinase-like (PK-like)"/>
    <property type="match status" value="1"/>
</dbReference>
<evidence type="ECO:0000259" key="1">
    <source>
        <dbReference type="PROSITE" id="PS50011"/>
    </source>
</evidence>
<keyword evidence="2" id="KW-1185">Reference proteome</keyword>
<dbReference type="Pfam" id="PF00069">
    <property type="entry name" value="Pkinase"/>
    <property type="match status" value="1"/>
</dbReference>
<dbReference type="Gene3D" id="3.30.200.20">
    <property type="entry name" value="Phosphorylase Kinase, domain 1"/>
    <property type="match status" value="1"/>
</dbReference>
<dbReference type="InterPro" id="IPR000719">
    <property type="entry name" value="Prot_kinase_dom"/>
</dbReference>
<accession>A0A915NJS0</accession>
<dbReference type="PROSITE" id="PS50011">
    <property type="entry name" value="PROTEIN_KINASE_DOM"/>
    <property type="match status" value="1"/>
</dbReference>
<feature type="domain" description="Protein kinase" evidence="1">
    <location>
        <begin position="1"/>
        <end position="218"/>
    </location>
</feature>
<dbReference type="InterPro" id="IPR011009">
    <property type="entry name" value="Kinase-like_dom_sf"/>
</dbReference>
<evidence type="ECO:0000313" key="2">
    <source>
        <dbReference type="Proteomes" id="UP000887560"/>
    </source>
</evidence>
<dbReference type="AlphaFoldDB" id="A0A915NJS0"/>
<evidence type="ECO:0000313" key="3">
    <source>
        <dbReference type="WBParaSite" id="scf7180000419371.g3709"/>
    </source>
</evidence>
<dbReference type="GO" id="GO:0004672">
    <property type="term" value="F:protein kinase activity"/>
    <property type="evidence" value="ECO:0007669"/>
    <property type="project" value="InterPro"/>
</dbReference>
<dbReference type="GO" id="GO:0005524">
    <property type="term" value="F:ATP binding"/>
    <property type="evidence" value="ECO:0007669"/>
    <property type="project" value="InterPro"/>
</dbReference>
<dbReference type="Gene3D" id="1.10.510.10">
    <property type="entry name" value="Transferase(Phosphotransferase) domain 1"/>
    <property type="match status" value="1"/>
</dbReference>
<dbReference type="Proteomes" id="UP000887560">
    <property type="component" value="Unplaced"/>
</dbReference>
<reference evidence="3" key="1">
    <citation type="submission" date="2022-11" db="UniProtKB">
        <authorList>
            <consortium name="WormBaseParasite"/>
        </authorList>
    </citation>
    <scope>IDENTIFICATION</scope>
</reference>